<dbReference type="InterPro" id="IPR008962">
    <property type="entry name" value="PapD-like_sf"/>
</dbReference>
<feature type="domain" description="MSP" evidence="2">
    <location>
        <begin position="13"/>
        <end position="64"/>
    </location>
</feature>
<feature type="region of interest" description="Disordered" evidence="1">
    <location>
        <begin position="131"/>
        <end position="170"/>
    </location>
</feature>
<sequence length="170" mass="18833">MAFPNISELATKCTFTPNHEKQMVDLVIKNESGLTIITKLKSNRPKHYKMKPVFALLRSGEKKISETRLQGIPQRRTFETIEARSLLVPFDSGCLQEGNQDQVRRLQREGPEMPTQPELVLDKAQLAKILRGQKRPSGPPVGALPPDGLPGAGGQPEEEGPVVNLVYKKA</sequence>
<reference evidence="4" key="1">
    <citation type="submission" date="2024-02" db="UniProtKB">
        <authorList>
            <consortium name="WormBaseParasite"/>
        </authorList>
    </citation>
    <scope>IDENTIFICATION</scope>
</reference>
<dbReference type="WBParaSite" id="MBELARI_LOCUS11381">
    <property type="protein sequence ID" value="MBELARI_LOCUS11381"/>
    <property type="gene ID" value="MBELARI_LOCUS11381"/>
</dbReference>
<dbReference type="InterPro" id="IPR000535">
    <property type="entry name" value="MSP_dom"/>
</dbReference>
<evidence type="ECO:0000256" key="1">
    <source>
        <dbReference type="SAM" id="MobiDB-lite"/>
    </source>
</evidence>
<evidence type="ECO:0000313" key="3">
    <source>
        <dbReference type="Proteomes" id="UP000887575"/>
    </source>
</evidence>
<dbReference type="AlphaFoldDB" id="A0AAF3EBR1"/>
<proteinExistence type="predicted"/>
<evidence type="ECO:0000313" key="4">
    <source>
        <dbReference type="WBParaSite" id="MBELARI_LOCUS11381"/>
    </source>
</evidence>
<protein>
    <recommendedName>
        <fullName evidence="2">MSP domain-containing protein</fullName>
    </recommendedName>
</protein>
<accession>A0AAF3EBR1</accession>
<organism evidence="3 4">
    <name type="scientific">Mesorhabditis belari</name>
    <dbReference type="NCBI Taxonomy" id="2138241"/>
    <lineage>
        <taxon>Eukaryota</taxon>
        <taxon>Metazoa</taxon>
        <taxon>Ecdysozoa</taxon>
        <taxon>Nematoda</taxon>
        <taxon>Chromadorea</taxon>
        <taxon>Rhabditida</taxon>
        <taxon>Rhabditina</taxon>
        <taxon>Rhabditomorpha</taxon>
        <taxon>Rhabditoidea</taxon>
        <taxon>Rhabditidae</taxon>
        <taxon>Mesorhabditinae</taxon>
        <taxon>Mesorhabditis</taxon>
    </lineage>
</organism>
<dbReference type="Proteomes" id="UP000887575">
    <property type="component" value="Unassembled WGS sequence"/>
</dbReference>
<dbReference type="Pfam" id="PF00635">
    <property type="entry name" value="Motile_Sperm"/>
    <property type="match status" value="1"/>
</dbReference>
<dbReference type="SUPFAM" id="SSF49354">
    <property type="entry name" value="PapD-like"/>
    <property type="match status" value="1"/>
</dbReference>
<dbReference type="Gene3D" id="2.60.40.10">
    <property type="entry name" value="Immunoglobulins"/>
    <property type="match status" value="1"/>
</dbReference>
<dbReference type="InterPro" id="IPR013783">
    <property type="entry name" value="Ig-like_fold"/>
</dbReference>
<keyword evidence="3" id="KW-1185">Reference proteome</keyword>
<evidence type="ECO:0000259" key="2">
    <source>
        <dbReference type="Pfam" id="PF00635"/>
    </source>
</evidence>
<name>A0AAF3EBR1_9BILA</name>